<evidence type="ECO:0000256" key="3">
    <source>
        <dbReference type="ARBA" id="ARBA00022989"/>
    </source>
</evidence>
<dbReference type="InterPro" id="IPR032808">
    <property type="entry name" value="DoxX"/>
</dbReference>
<feature type="transmembrane region" description="Helical" evidence="5">
    <location>
        <begin position="7"/>
        <end position="27"/>
    </location>
</feature>
<feature type="transmembrane region" description="Helical" evidence="5">
    <location>
        <begin position="94"/>
        <end position="114"/>
    </location>
</feature>
<keyword evidence="2 5" id="KW-0812">Transmembrane</keyword>
<gene>
    <name evidence="6" type="ORF">AVDCRST_MAG95-1437</name>
</gene>
<dbReference type="EMBL" id="CADCTJ010000447">
    <property type="protein sequence ID" value="CAA9241168.1"/>
    <property type="molecule type" value="Genomic_DNA"/>
</dbReference>
<evidence type="ECO:0000256" key="5">
    <source>
        <dbReference type="SAM" id="Phobius"/>
    </source>
</evidence>
<dbReference type="InterPro" id="IPR016944">
    <property type="entry name" value="UCP030066"/>
</dbReference>
<keyword evidence="3 5" id="KW-1133">Transmembrane helix</keyword>
<comment type="subcellular location">
    <subcellularLocation>
        <location evidence="1">Membrane</location>
        <topology evidence="1">Multi-pass membrane protein</topology>
    </subcellularLocation>
</comment>
<evidence type="ECO:0008006" key="7">
    <source>
        <dbReference type="Google" id="ProtNLM"/>
    </source>
</evidence>
<evidence type="ECO:0000256" key="1">
    <source>
        <dbReference type="ARBA" id="ARBA00004141"/>
    </source>
</evidence>
<evidence type="ECO:0000256" key="2">
    <source>
        <dbReference type="ARBA" id="ARBA00022692"/>
    </source>
</evidence>
<evidence type="ECO:0000256" key="4">
    <source>
        <dbReference type="ARBA" id="ARBA00023136"/>
    </source>
</evidence>
<dbReference type="PIRSF" id="PIRSF030066">
    <property type="entry name" value="UCP030066"/>
    <property type="match status" value="1"/>
</dbReference>
<dbReference type="GO" id="GO:0016020">
    <property type="term" value="C:membrane"/>
    <property type="evidence" value="ECO:0007669"/>
    <property type="project" value="UniProtKB-SubCell"/>
</dbReference>
<sequence>MKTLKITYWTTTSIVTLMMVFSAFSYLTNPEMKQGFQHLGFPDYFRVELAIAKFIGAALLVAPIPTRFKEWAYAGFSITFISAFIAHTASGDPISGRMAPLILLTLLFISYRTYHRLNKPIKHYSPAETALAA</sequence>
<evidence type="ECO:0000313" key="6">
    <source>
        <dbReference type="EMBL" id="CAA9241168.1"/>
    </source>
</evidence>
<protein>
    <recommendedName>
        <fullName evidence="7">DoxX family protein</fullName>
    </recommendedName>
</protein>
<keyword evidence="4 5" id="KW-0472">Membrane</keyword>
<accession>A0A6J4I5Y3</accession>
<organism evidence="6">
    <name type="scientific">uncultured Adhaeribacter sp</name>
    <dbReference type="NCBI Taxonomy" id="448109"/>
    <lineage>
        <taxon>Bacteria</taxon>
        <taxon>Pseudomonadati</taxon>
        <taxon>Bacteroidota</taxon>
        <taxon>Cytophagia</taxon>
        <taxon>Cytophagales</taxon>
        <taxon>Hymenobacteraceae</taxon>
        <taxon>Adhaeribacter</taxon>
        <taxon>environmental samples</taxon>
    </lineage>
</organism>
<dbReference type="Pfam" id="PF13564">
    <property type="entry name" value="DoxX_2"/>
    <property type="match status" value="1"/>
</dbReference>
<reference evidence="6" key="1">
    <citation type="submission" date="2020-02" db="EMBL/GenBank/DDBJ databases">
        <authorList>
            <person name="Meier V. D."/>
        </authorList>
    </citation>
    <scope>NUCLEOTIDE SEQUENCE</scope>
    <source>
        <strain evidence="6">AVDCRST_MAG95</strain>
    </source>
</reference>
<feature type="transmembrane region" description="Helical" evidence="5">
    <location>
        <begin position="47"/>
        <end position="64"/>
    </location>
</feature>
<feature type="transmembrane region" description="Helical" evidence="5">
    <location>
        <begin position="71"/>
        <end position="88"/>
    </location>
</feature>
<proteinExistence type="predicted"/>
<dbReference type="AlphaFoldDB" id="A0A6J4I5Y3"/>
<name>A0A6J4I5Y3_9BACT</name>